<organism evidence="1 2">
    <name type="scientific">Polarella glacialis</name>
    <name type="common">Dinoflagellate</name>
    <dbReference type="NCBI Taxonomy" id="89957"/>
    <lineage>
        <taxon>Eukaryota</taxon>
        <taxon>Sar</taxon>
        <taxon>Alveolata</taxon>
        <taxon>Dinophyceae</taxon>
        <taxon>Suessiales</taxon>
        <taxon>Suessiaceae</taxon>
        <taxon>Polarella</taxon>
    </lineage>
</organism>
<comment type="caution">
    <text evidence="1">The sequence shown here is derived from an EMBL/GenBank/DDBJ whole genome shotgun (WGS) entry which is preliminary data.</text>
</comment>
<name>A0A813EVK1_POLGL</name>
<evidence type="ECO:0000313" key="1">
    <source>
        <dbReference type="EMBL" id="CAE8604770.1"/>
    </source>
</evidence>
<reference evidence="1" key="1">
    <citation type="submission" date="2021-02" db="EMBL/GenBank/DDBJ databases">
        <authorList>
            <person name="Dougan E. K."/>
            <person name="Rhodes N."/>
            <person name="Thang M."/>
            <person name="Chan C."/>
        </authorList>
    </citation>
    <scope>NUCLEOTIDE SEQUENCE</scope>
</reference>
<protein>
    <submittedName>
        <fullName evidence="1">Uncharacterized protein</fullName>
    </submittedName>
</protein>
<sequence length="217" mass="21921">ESQNGQAIGVKCGEALATFLATTSTLTLMSPSFQDGAELSRLLSAGLSSRAAVAVALVATACLEAGSGSQTAATAAYYAGRKVSDASTSGSTFWRTSGKVSDSSQEVAGTLMHFLALKLGDLSQAGALTQAAVAGVALPRDSEGQPSIILQISTQLQSSALFSSAQFTWTPLPATWSATEVVNTASNAGGSGGPQISAAFMHENQDQVKTALAVPFA</sequence>
<keyword evidence="2" id="KW-1185">Reference proteome</keyword>
<gene>
    <name evidence="1" type="ORF">PGLA1383_LOCUS22916</name>
</gene>
<feature type="non-terminal residue" evidence="1">
    <location>
        <position position="1"/>
    </location>
</feature>
<dbReference type="Proteomes" id="UP000654075">
    <property type="component" value="Unassembled WGS sequence"/>
</dbReference>
<proteinExistence type="predicted"/>
<evidence type="ECO:0000313" key="2">
    <source>
        <dbReference type="Proteomes" id="UP000654075"/>
    </source>
</evidence>
<accession>A0A813EVK1</accession>
<dbReference type="EMBL" id="CAJNNV010016918">
    <property type="protein sequence ID" value="CAE8604770.1"/>
    <property type="molecule type" value="Genomic_DNA"/>
</dbReference>
<dbReference type="AlphaFoldDB" id="A0A813EVK1"/>
<feature type="non-terminal residue" evidence="1">
    <location>
        <position position="217"/>
    </location>
</feature>